<reference evidence="2" key="1">
    <citation type="submission" date="2020-02" db="EMBL/GenBank/DDBJ databases">
        <authorList>
            <person name="Meier V. D."/>
        </authorList>
    </citation>
    <scope>NUCLEOTIDE SEQUENCE</scope>
    <source>
        <strain evidence="2">AVDCRST_MAG31</strain>
    </source>
</reference>
<feature type="compositionally biased region" description="Basic residues" evidence="1">
    <location>
        <begin position="1"/>
        <end position="10"/>
    </location>
</feature>
<dbReference type="AlphaFoldDB" id="A0A6J4TXK6"/>
<protein>
    <submittedName>
        <fullName evidence="2">FIG00687856: Predicted nucleotidyltransferases</fullName>
    </submittedName>
</protein>
<gene>
    <name evidence="2" type="ORF">AVDCRST_MAG31-2604</name>
</gene>
<proteinExistence type="predicted"/>
<feature type="region of interest" description="Disordered" evidence="1">
    <location>
        <begin position="1"/>
        <end position="35"/>
    </location>
</feature>
<name>A0A6J4TXK6_9SPHN</name>
<dbReference type="EMBL" id="CADCWA010000197">
    <property type="protein sequence ID" value="CAA9533465.1"/>
    <property type="molecule type" value="Genomic_DNA"/>
</dbReference>
<accession>A0A6J4TXK6</accession>
<feature type="compositionally biased region" description="Gly residues" evidence="1">
    <location>
        <begin position="135"/>
        <end position="145"/>
    </location>
</feature>
<feature type="region of interest" description="Disordered" evidence="1">
    <location>
        <begin position="130"/>
        <end position="165"/>
    </location>
</feature>
<organism evidence="2">
    <name type="scientific">uncultured Sphingomonas sp</name>
    <dbReference type="NCBI Taxonomy" id="158754"/>
    <lineage>
        <taxon>Bacteria</taxon>
        <taxon>Pseudomonadati</taxon>
        <taxon>Pseudomonadota</taxon>
        <taxon>Alphaproteobacteria</taxon>
        <taxon>Sphingomonadales</taxon>
        <taxon>Sphingomonadaceae</taxon>
        <taxon>Sphingomonas</taxon>
        <taxon>environmental samples</taxon>
    </lineage>
</organism>
<feature type="compositionally biased region" description="Gly residues" evidence="1">
    <location>
        <begin position="179"/>
        <end position="193"/>
    </location>
</feature>
<feature type="region of interest" description="Disordered" evidence="1">
    <location>
        <begin position="178"/>
        <end position="217"/>
    </location>
</feature>
<evidence type="ECO:0000256" key="1">
    <source>
        <dbReference type="SAM" id="MobiDB-lite"/>
    </source>
</evidence>
<feature type="non-terminal residue" evidence="2">
    <location>
        <position position="290"/>
    </location>
</feature>
<evidence type="ECO:0000313" key="2">
    <source>
        <dbReference type="EMBL" id="CAA9533465.1"/>
    </source>
</evidence>
<sequence>ERTSAPRRRGTAAAGGSAGSGGRRSDRGATRPSLAGRPVLRFVPAGTAARWADAGLLPDRFRLPFGLPGGVAGGCEPACPAQCVSLRARRPYRQICRAERGRLPPAERARDPQRVGVGAVRAAFAAGLVVRPGSRGPGGGGGGAGRAHPAECSADRAAQRPAAAGPVARRLCPDLLGRASGGEEGQGRLGGGRRSPALSALHRPRTVRGPGRGPAAGCRLAAAPDRGQAAVGASTGQGQRDLCGRRRVYRVEDQPACRDRYPPGGVAEALAVAGRNHPCTQVDPVEGGAL</sequence>
<feature type="non-terminal residue" evidence="2">
    <location>
        <position position="1"/>
    </location>
</feature>
<dbReference type="GO" id="GO:0016740">
    <property type="term" value="F:transferase activity"/>
    <property type="evidence" value="ECO:0007669"/>
    <property type="project" value="UniProtKB-KW"/>
</dbReference>
<keyword evidence="2" id="KW-0808">Transferase</keyword>
<feature type="compositionally biased region" description="Low complexity" evidence="1">
    <location>
        <begin position="207"/>
        <end position="217"/>
    </location>
</feature>